<name>A0A8T9CLS8_ECOLX</name>
<sequence>ANLIILPAENGFDALRRQVPVRYSVRGGKVIASTQPAQTTVYLEQPEAIDYKR</sequence>
<accession>A0A8T9CLS8</accession>
<dbReference type="SUPFAM" id="SSF51338">
    <property type="entry name" value="Composite domain of metallo-dependent hydrolases"/>
    <property type="match status" value="1"/>
</dbReference>
<dbReference type="GO" id="GO:0016810">
    <property type="term" value="F:hydrolase activity, acting on carbon-nitrogen (but not peptide) bonds"/>
    <property type="evidence" value="ECO:0007669"/>
    <property type="project" value="InterPro"/>
</dbReference>
<comment type="caution">
    <text evidence="1">The sequence shown here is derived from an EMBL/GenBank/DDBJ whole genome shotgun (WGS) entry which is preliminary data.</text>
</comment>
<reference evidence="1 2" key="1">
    <citation type="submission" date="2018-09" db="EMBL/GenBank/DDBJ databases">
        <title>Persistent metagenomic signatures of early life antibiotic treatment in the infant gut microbiota and resistome.</title>
        <authorList>
            <person name="Gasparrini A.J."/>
        </authorList>
    </citation>
    <scope>NUCLEOTIDE SEQUENCE [LARGE SCALE GENOMIC DNA]</scope>
    <source>
        <strain evidence="1 2">T0181B.E-10</strain>
    </source>
</reference>
<evidence type="ECO:0000313" key="2">
    <source>
        <dbReference type="Proteomes" id="UP000460654"/>
    </source>
</evidence>
<dbReference type="Proteomes" id="UP000460654">
    <property type="component" value="Unassembled WGS sequence"/>
</dbReference>
<proteinExistence type="predicted"/>
<dbReference type="InterPro" id="IPR011059">
    <property type="entry name" value="Metal-dep_hydrolase_composite"/>
</dbReference>
<dbReference type="Gene3D" id="2.30.40.10">
    <property type="entry name" value="Urease, subunit C, domain 1"/>
    <property type="match status" value="1"/>
</dbReference>
<feature type="non-terminal residue" evidence="1">
    <location>
        <position position="1"/>
    </location>
</feature>
<protein>
    <submittedName>
        <fullName evidence="1">Cytosine deaminase</fullName>
    </submittedName>
</protein>
<dbReference type="EMBL" id="QYOH01000251">
    <property type="protein sequence ID" value="TXU26620.1"/>
    <property type="molecule type" value="Genomic_DNA"/>
</dbReference>
<organism evidence="1 2">
    <name type="scientific">Escherichia coli</name>
    <dbReference type="NCBI Taxonomy" id="562"/>
    <lineage>
        <taxon>Bacteria</taxon>
        <taxon>Pseudomonadati</taxon>
        <taxon>Pseudomonadota</taxon>
        <taxon>Gammaproteobacteria</taxon>
        <taxon>Enterobacterales</taxon>
        <taxon>Enterobacteriaceae</taxon>
        <taxon>Escherichia</taxon>
    </lineage>
</organism>
<dbReference type="AlphaFoldDB" id="A0A8T9CLS8"/>
<evidence type="ECO:0000313" key="1">
    <source>
        <dbReference type="EMBL" id="TXU26620.1"/>
    </source>
</evidence>
<gene>
    <name evidence="1" type="ORF">D4N09_27580</name>
</gene>